<evidence type="ECO:0000313" key="3">
    <source>
        <dbReference type="EMBL" id="CBI35738.3"/>
    </source>
</evidence>
<dbReference type="Gene3D" id="3.40.50.10330">
    <property type="entry name" value="Probable inorganic polyphosphate/atp-NAD kinase, domain 1"/>
    <property type="match status" value="1"/>
</dbReference>
<sequence length="77" mass="8037">MEVVKTSSAGHAKELASSVDFSTCPDGIICIGGDGIVNEVSHFAALVIIVVSGCLSSNPLFCIFYKFLSSPHSFPGM</sequence>
<dbReference type="GO" id="GO:0016301">
    <property type="term" value="F:kinase activity"/>
    <property type="evidence" value="ECO:0007669"/>
    <property type="project" value="InterPro"/>
</dbReference>
<dbReference type="Pfam" id="PF00781">
    <property type="entry name" value="DAGK_cat"/>
    <property type="match status" value="1"/>
</dbReference>
<feature type="domain" description="DAGKc" evidence="2">
    <location>
        <begin position="1"/>
        <end position="40"/>
    </location>
</feature>
<proteinExistence type="predicted"/>
<dbReference type="InterPro" id="IPR017438">
    <property type="entry name" value="ATP-NAD_kinase_N"/>
</dbReference>
<feature type="transmembrane region" description="Helical" evidence="1">
    <location>
        <begin position="43"/>
        <end position="68"/>
    </location>
</feature>
<dbReference type="InterPro" id="IPR016064">
    <property type="entry name" value="NAD/diacylglycerol_kinase_sf"/>
</dbReference>
<keyword evidence="1" id="KW-0812">Transmembrane</keyword>
<evidence type="ECO:0000256" key="1">
    <source>
        <dbReference type="SAM" id="Phobius"/>
    </source>
</evidence>
<dbReference type="InParanoid" id="D7TZ12"/>
<reference evidence="4" key="1">
    <citation type="journal article" date="2007" name="Nature">
        <title>The grapevine genome sequence suggests ancestral hexaploidization in major angiosperm phyla.</title>
        <authorList>
            <consortium name="The French-Italian Public Consortium for Grapevine Genome Characterization."/>
            <person name="Jaillon O."/>
            <person name="Aury J.-M."/>
            <person name="Noel B."/>
            <person name="Policriti A."/>
            <person name="Clepet C."/>
            <person name="Casagrande A."/>
            <person name="Choisne N."/>
            <person name="Aubourg S."/>
            <person name="Vitulo N."/>
            <person name="Jubin C."/>
            <person name="Vezzi A."/>
            <person name="Legeai F."/>
            <person name="Hugueney P."/>
            <person name="Dasilva C."/>
            <person name="Horner D."/>
            <person name="Mica E."/>
            <person name="Jublot D."/>
            <person name="Poulain J."/>
            <person name="Bruyere C."/>
            <person name="Billault A."/>
            <person name="Segurens B."/>
            <person name="Gouyvenoux M."/>
            <person name="Ugarte E."/>
            <person name="Cattonaro F."/>
            <person name="Anthouard V."/>
            <person name="Vico V."/>
            <person name="Del Fabbro C."/>
            <person name="Alaux M."/>
            <person name="Di Gaspero G."/>
            <person name="Dumas V."/>
            <person name="Felice N."/>
            <person name="Paillard S."/>
            <person name="Juman I."/>
            <person name="Moroldo M."/>
            <person name="Scalabrin S."/>
            <person name="Canaguier A."/>
            <person name="Le Clainche I."/>
            <person name="Malacrida G."/>
            <person name="Durand E."/>
            <person name="Pesole G."/>
            <person name="Laucou V."/>
            <person name="Chatelet P."/>
            <person name="Merdinoglu D."/>
            <person name="Delledonne M."/>
            <person name="Pezzotti M."/>
            <person name="Lecharny A."/>
            <person name="Scarpelli C."/>
            <person name="Artiguenave F."/>
            <person name="Pe M.E."/>
            <person name="Valle G."/>
            <person name="Morgante M."/>
            <person name="Caboche M."/>
            <person name="Adam-Blondon A.-F."/>
            <person name="Weissenbach J."/>
            <person name="Quetier F."/>
            <person name="Wincker P."/>
        </authorList>
    </citation>
    <scope>NUCLEOTIDE SEQUENCE [LARGE SCALE GENOMIC DNA]</scope>
    <source>
        <strain evidence="4">cv. Pinot noir / PN40024</strain>
    </source>
</reference>
<dbReference type="PaxDb" id="29760-VIT_00s0888g00010.t01"/>
<protein>
    <recommendedName>
        <fullName evidence="2">DAGKc domain-containing protein</fullName>
    </recommendedName>
</protein>
<dbReference type="eggNOG" id="KOG1116">
    <property type="taxonomic scope" value="Eukaryota"/>
</dbReference>
<dbReference type="Proteomes" id="UP000009183">
    <property type="component" value="Unassembled WGS sequence, unordered"/>
</dbReference>
<dbReference type="HOGENOM" id="CLU_198592_0_0_1"/>
<keyword evidence="4" id="KW-1185">Reference proteome</keyword>
<accession>D7TZ12</accession>
<gene>
    <name evidence="3" type="ORF">VIT_00s0888g00010</name>
</gene>
<name>D7TZ12_VITVI</name>
<dbReference type="InterPro" id="IPR001206">
    <property type="entry name" value="Diacylglycerol_kinase_cat_dom"/>
</dbReference>
<dbReference type="AlphaFoldDB" id="D7TZ12"/>
<dbReference type="EMBL" id="FN596329">
    <property type="protein sequence ID" value="CBI35738.3"/>
    <property type="molecule type" value="Genomic_DNA"/>
</dbReference>
<evidence type="ECO:0000259" key="2">
    <source>
        <dbReference type="PROSITE" id="PS50146"/>
    </source>
</evidence>
<dbReference type="PROSITE" id="PS50146">
    <property type="entry name" value="DAGK"/>
    <property type="match status" value="1"/>
</dbReference>
<keyword evidence="1" id="KW-1133">Transmembrane helix</keyword>
<dbReference type="SUPFAM" id="SSF111331">
    <property type="entry name" value="NAD kinase/diacylglycerol kinase-like"/>
    <property type="match status" value="1"/>
</dbReference>
<organism evidence="3 4">
    <name type="scientific">Vitis vinifera</name>
    <name type="common">Grape</name>
    <dbReference type="NCBI Taxonomy" id="29760"/>
    <lineage>
        <taxon>Eukaryota</taxon>
        <taxon>Viridiplantae</taxon>
        <taxon>Streptophyta</taxon>
        <taxon>Embryophyta</taxon>
        <taxon>Tracheophyta</taxon>
        <taxon>Spermatophyta</taxon>
        <taxon>Magnoliopsida</taxon>
        <taxon>eudicotyledons</taxon>
        <taxon>Gunneridae</taxon>
        <taxon>Pentapetalae</taxon>
        <taxon>rosids</taxon>
        <taxon>Vitales</taxon>
        <taxon>Vitaceae</taxon>
        <taxon>Viteae</taxon>
        <taxon>Vitis</taxon>
    </lineage>
</organism>
<keyword evidence="1" id="KW-0472">Membrane</keyword>
<dbReference type="STRING" id="29760.D7TZ12"/>
<evidence type="ECO:0000313" key="4">
    <source>
        <dbReference type="Proteomes" id="UP000009183"/>
    </source>
</evidence>